<reference evidence="1 2" key="1">
    <citation type="submission" date="2024-09" db="EMBL/GenBank/DDBJ databases">
        <title>Laminarin stimulates single cell rates of sulfate reduction while oxygen inhibits transcriptomic activity in coastal marine sediment.</title>
        <authorList>
            <person name="Lindsay M."/>
            <person name="Orcutt B."/>
            <person name="Emerson D."/>
            <person name="Stepanauskas R."/>
            <person name="D'Angelo T."/>
        </authorList>
    </citation>
    <scope>NUCLEOTIDE SEQUENCE [LARGE SCALE GENOMIC DNA]</scope>
    <source>
        <strain evidence="1">SAG AM-311-K15</strain>
    </source>
</reference>
<dbReference type="Proteomes" id="UP001594351">
    <property type="component" value="Unassembled WGS sequence"/>
</dbReference>
<protein>
    <submittedName>
        <fullName evidence="1">Uncharacterized protein</fullName>
    </submittedName>
</protein>
<gene>
    <name evidence="1" type="ORF">ACFL27_27390</name>
</gene>
<proteinExistence type="predicted"/>
<organism evidence="1 2">
    <name type="scientific">candidate division CSSED10-310 bacterium</name>
    <dbReference type="NCBI Taxonomy" id="2855610"/>
    <lineage>
        <taxon>Bacteria</taxon>
        <taxon>Bacteria division CSSED10-310</taxon>
    </lineage>
</organism>
<evidence type="ECO:0000313" key="2">
    <source>
        <dbReference type="Proteomes" id="UP001594351"/>
    </source>
</evidence>
<comment type="caution">
    <text evidence="1">The sequence shown here is derived from an EMBL/GenBank/DDBJ whole genome shotgun (WGS) entry which is preliminary data.</text>
</comment>
<accession>A0ABV6Z658</accession>
<sequence>YLLPGKVVNLDGVVNGEVYEAYRQRQWSRYVHQRNIRYIADFSAVIRVFNTFSEPGSMNRWLIVNQWPVTSGPGDFVILDTQPENRKLMPLGTRTE</sequence>
<feature type="non-terminal residue" evidence="1">
    <location>
        <position position="1"/>
    </location>
</feature>
<evidence type="ECO:0000313" key="1">
    <source>
        <dbReference type="EMBL" id="MFC1853925.1"/>
    </source>
</evidence>
<name>A0ABV6Z658_UNCC1</name>
<dbReference type="EMBL" id="JBHPBY010000649">
    <property type="protein sequence ID" value="MFC1853925.1"/>
    <property type="molecule type" value="Genomic_DNA"/>
</dbReference>
<keyword evidence="2" id="KW-1185">Reference proteome</keyword>